<dbReference type="RefSeq" id="WP_009125212.1">
    <property type="nucleotide sequence ID" value="NZ_GL882631.1"/>
</dbReference>
<reference evidence="3 4" key="1">
    <citation type="submission" date="2011-02" db="EMBL/GenBank/DDBJ databases">
        <authorList>
            <person name="Weinstock G."/>
            <person name="Sodergren E."/>
            <person name="Clifton S."/>
            <person name="Fulton L."/>
            <person name="Fulton B."/>
            <person name="Courtney L."/>
            <person name="Fronick C."/>
            <person name="Harrison M."/>
            <person name="Strong C."/>
            <person name="Farmer C."/>
            <person name="Delahaunty K."/>
            <person name="Markovic C."/>
            <person name="Hall O."/>
            <person name="Minx P."/>
            <person name="Tomlinson C."/>
            <person name="Mitreva M."/>
            <person name="Hou S."/>
            <person name="Chen J."/>
            <person name="Wollam A."/>
            <person name="Pepin K.H."/>
            <person name="Johnson M."/>
            <person name="Bhonagiri V."/>
            <person name="Zhang X."/>
            <person name="Suruliraj S."/>
            <person name="Warren W."/>
            <person name="Chinwalla A."/>
            <person name="Mardis E.R."/>
            <person name="Wilson R.K."/>
        </authorList>
    </citation>
    <scope>NUCLEOTIDE SEQUENCE [LARGE SCALE GENOMIC DNA]</scope>
    <source>
        <strain evidence="3 4">YIT 12057</strain>
    </source>
</reference>
<comment type="caution">
    <text evidence="3">The sequence shown here is derived from an EMBL/GenBank/DDBJ whole genome shotgun (WGS) entry which is preliminary data.</text>
</comment>
<proteinExistence type="predicted"/>
<dbReference type="HOGENOM" id="CLU_048234_0_0_10"/>
<evidence type="ECO:0000256" key="1">
    <source>
        <dbReference type="SAM" id="SignalP"/>
    </source>
</evidence>
<feature type="domain" description="Putative beta-lactamase-inhibitor-like PepSY-like" evidence="2">
    <location>
        <begin position="58"/>
        <end position="149"/>
    </location>
</feature>
<dbReference type="Proteomes" id="UP000003416">
    <property type="component" value="Unassembled WGS sequence"/>
</dbReference>
<dbReference type="InterPro" id="IPR021533">
    <property type="entry name" value="PepSY-like"/>
</dbReference>
<dbReference type="Gene3D" id="3.10.450.360">
    <property type="match status" value="2"/>
</dbReference>
<name>F3PT79_9BACE</name>
<dbReference type="AlphaFoldDB" id="F3PT79"/>
<evidence type="ECO:0000313" key="3">
    <source>
        <dbReference type="EMBL" id="EGF57097.1"/>
    </source>
</evidence>
<organism evidence="3 4">
    <name type="scientific">Bacteroides fluxus YIT 12057</name>
    <dbReference type="NCBI Taxonomy" id="763034"/>
    <lineage>
        <taxon>Bacteria</taxon>
        <taxon>Pseudomonadati</taxon>
        <taxon>Bacteroidota</taxon>
        <taxon>Bacteroidia</taxon>
        <taxon>Bacteroidales</taxon>
        <taxon>Bacteroidaceae</taxon>
        <taxon>Bacteroides</taxon>
    </lineage>
</organism>
<dbReference type="SUPFAM" id="SSF160574">
    <property type="entry name" value="BT0923-like"/>
    <property type="match status" value="2"/>
</dbReference>
<keyword evidence="4" id="KW-1185">Reference proteome</keyword>
<gene>
    <name evidence="3" type="ORF">HMPREF9446_01945</name>
</gene>
<accession>F3PT79</accession>
<dbReference type="GeneID" id="86049546"/>
<feature type="domain" description="Putative beta-lactamase-inhibitor-like PepSY-like" evidence="2">
    <location>
        <begin position="203"/>
        <end position="280"/>
    </location>
</feature>
<sequence>MKLKMYFLLLALGALTLAFQSCDDDDNDGISVPAELQNALAEKHGNAQRIEWETKGTYYVADFYEDNYEKEAWFTKDGVWQMTETDIPGLAALPAVVKSAFESGRYASWHVDDIDKLERKDVETVYVIEVEQGKQEMDLYYSESGIFIKEVADTDGGHNSEGYLPSDLSAAVRTFINENYPDARIVEMDVEKEMTEVDIIHENKAKELLFTPDGTWVSTSWDVRTSDLPGAVTAAVQARYPDYVIDDADYVETKENDYYWVEAERGEEEVHVKVTAEGVIL</sequence>
<feature type="signal peptide" evidence="1">
    <location>
        <begin position="1"/>
        <end position="23"/>
    </location>
</feature>
<dbReference type="eggNOG" id="ENOG5033C4F">
    <property type="taxonomic scope" value="Bacteria"/>
</dbReference>
<dbReference type="PROSITE" id="PS51257">
    <property type="entry name" value="PROKAR_LIPOPROTEIN"/>
    <property type="match status" value="1"/>
</dbReference>
<protein>
    <recommendedName>
        <fullName evidence="2">Putative beta-lactamase-inhibitor-like PepSY-like domain-containing protein</fullName>
    </recommendedName>
</protein>
<dbReference type="STRING" id="763034.HMPREF9446_01945"/>
<dbReference type="EMBL" id="AFBN01000034">
    <property type="protein sequence ID" value="EGF57097.1"/>
    <property type="molecule type" value="Genomic_DNA"/>
</dbReference>
<dbReference type="Pfam" id="PF11396">
    <property type="entry name" value="PepSY_like"/>
    <property type="match status" value="3"/>
</dbReference>
<feature type="domain" description="Putative beta-lactamase-inhibitor-like PepSY-like" evidence="2">
    <location>
        <begin position="167"/>
        <end position="199"/>
    </location>
</feature>
<evidence type="ECO:0000259" key="2">
    <source>
        <dbReference type="Pfam" id="PF11396"/>
    </source>
</evidence>
<evidence type="ECO:0000313" key="4">
    <source>
        <dbReference type="Proteomes" id="UP000003416"/>
    </source>
</evidence>
<feature type="chain" id="PRO_5003300042" description="Putative beta-lactamase-inhibitor-like PepSY-like domain-containing protein" evidence="1">
    <location>
        <begin position="24"/>
        <end position="281"/>
    </location>
</feature>
<keyword evidence="1" id="KW-0732">Signal</keyword>